<dbReference type="EMBL" id="JAFBEV010000001">
    <property type="protein sequence ID" value="MBM7656734.1"/>
    <property type="molecule type" value="Genomic_DNA"/>
</dbReference>
<keyword evidence="1" id="KW-0812">Transmembrane</keyword>
<reference evidence="2 3" key="1">
    <citation type="submission" date="2021-01" db="EMBL/GenBank/DDBJ databases">
        <title>Genomic Encyclopedia of Type Strains, Phase IV (KMG-IV): sequencing the most valuable type-strain genomes for metagenomic binning, comparative biology and taxonomic classification.</title>
        <authorList>
            <person name="Goeker M."/>
        </authorList>
    </citation>
    <scope>NUCLEOTIDE SEQUENCE [LARGE SCALE GENOMIC DNA]</scope>
    <source>
        <strain evidence="2 3">DSM 100968</strain>
    </source>
</reference>
<gene>
    <name evidence="2" type="ORF">JOC27_000170</name>
</gene>
<dbReference type="Pfam" id="PF12732">
    <property type="entry name" value="YtxH"/>
    <property type="match status" value="1"/>
</dbReference>
<organism evidence="2 3">
    <name type="scientific">Sporolactobacillus spathodeae</name>
    <dbReference type="NCBI Taxonomy" id="1465502"/>
    <lineage>
        <taxon>Bacteria</taxon>
        <taxon>Bacillati</taxon>
        <taxon>Bacillota</taxon>
        <taxon>Bacilli</taxon>
        <taxon>Bacillales</taxon>
        <taxon>Sporolactobacillaceae</taxon>
        <taxon>Sporolactobacillus</taxon>
    </lineage>
</organism>
<dbReference type="InterPro" id="IPR052928">
    <property type="entry name" value="Desiccation-related_membrane"/>
</dbReference>
<feature type="transmembrane region" description="Helical" evidence="1">
    <location>
        <begin position="18"/>
        <end position="37"/>
    </location>
</feature>
<dbReference type="Proteomes" id="UP000823201">
    <property type="component" value="Unassembled WGS sequence"/>
</dbReference>
<name>A0ABS2Q4M1_9BACL</name>
<evidence type="ECO:0000256" key="1">
    <source>
        <dbReference type="SAM" id="Phobius"/>
    </source>
</evidence>
<dbReference type="RefSeq" id="WP_205005087.1">
    <property type="nucleotide sequence ID" value="NZ_CBCRXA010000001.1"/>
</dbReference>
<accession>A0ABS2Q4M1</accession>
<keyword evidence="1" id="KW-0472">Membrane</keyword>
<keyword evidence="3" id="KW-1185">Reference proteome</keyword>
<protein>
    <submittedName>
        <fullName evidence="2">Gas vesicle protein</fullName>
    </submittedName>
</protein>
<dbReference type="PANTHER" id="PTHR35792">
    <property type="entry name" value="GENERAL STRESS PROTEIN"/>
    <property type="match status" value="1"/>
</dbReference>
<sequence length="85" mass="9240">MQNKQCHSCCSGMSGKDLFIGAVLGGMVGAMTALMFAPRSGEELRQNLDVKSMLNTGVDKVKSTARDAKEKAINLMNKEEEEPFN</sequence>
<comment type="caution">
    <text evidence="2">The sequence shown here is derived from an EMBL/GenBank/DDBJ whole genome shotgun (WGS) entry which is preliminary data.</text>
</comment>
<keyword evidence="1" id="KW-1133">Transmembrane helix</keyword>
<dbReference type="InterPro" id="IPR024623">
    <property type="entry name" value="YtxH"/>
</dbReference>
<dbReference type="PANTHER" id="PTHR35792:SF2">
    <property type="entry name" value="GENERAL STRESS PROTEIN"/>
    <property type="match status" value="1"/>
</dbReference>
<proteinExistence type="predicted"/>
<evidence type="ECO:0000313" key="3">
    <source>
        <dbReference type="Proteomes" id="UP000823201"/>
    </source>
</evidence>
<evidence type="ECO:0000313" key="2">
    <source>
        <dbReference type="EMBL" id="MBM7656734.1"/>
    </source>
</evidence>